<evidence type="ECO:0000256" key="20">
    <source>
        <dbReference type="ARBA" id="ARBA00047899"/>
    </source>
</evidence>
<keyword evidence="9" id="KW-0597">Phosphoprotein</keyword>
<dbReference type="InterPro" id="IPR008271">
    <property type="entry name" value="Ser/Thr_kinase_AS"/>
</dbReference>
<dbReference type="EMBL" id="JAODUO010000249">
    <property type="protein sequence ID" value="KAK2184928.1"/>
    <property type="molecule type" value="Genomic_DNA"/>
</dbReference>
<feature type="compositionally biased region" description="Acidic residues" evidence="26">
    <location>
        <begin position="696"/>
        <end position="708"/>
    </location>
</feature>
<feature type="region of interest" description="Disordered" evidence="26">
    <location>
        <begin position="357"/>
        <end position="499"/>
    </location>
</feature>
<keyword evidence="12" id="KW-0479">Metal-binding</keyword>
<keyword evidence="10" id="KW-0132">Cell division</keyword>
<feature type="binding site" evidence="25">
    <location>
        <position position="40"/>
    </location>
    <ligand>
        <name>ATP</name>
        <dbReference type="ChEBI" id="CHEBI:30616"/>
    </ligand>
</feature>
<accession>A0AAD9NYL7</accession>
<evidence type="ECO:0000256" key="4">
    <source>
        <dbReference type="ARBA" id="ARBA00010886"/>
    </source>
</evidence>
<dbReference type="AlphaFoldDB" id="A0AAD9NYL7"/>
<dbReference type="InterPro" id="IPR000719">
    <property type="entry name" value="Prot_kinase_dom"/>
</dbReference>
<evidence type="ECO:0000256" key="24">
    <source>
        <dbReference type="ARBA" id="ARBA00082679"/>
    </source>
</evidence>
<feature type="region of interest" description="Disordered" evidence="26">
    <location>
        <begin position="742"/>
        <end position="765"/>
    </location>
</feature>
<dbReference type="PROSITE" id="PS00108">
    <property type="entry name" value="PROTEIN_KINASE_ST"/>
    <property type="match status" value="1"/>
</dbReference>
<feature type="compositionally biased region" description="Polar residues" evidence="26">
    <location>
        <begin position="395"/>
        <end position="412"/>
    </location>
</feature>
<dbReference type="Gene3D" id="1.10.510.10">
    <property type="entry name" value="Transferase(Phosphotransferase) domain 1"/>
    <property type="match status" value="1"/>
</dbReference>
<feature type="compositionally biased region" description="Acidic residues" evidence="26">
    <location>
        <begin position="751"/>
        <end position="763"/>
    </location>
</feature>
<sequence>MASSADPDSLYTRIRVIGRGSYGEVWLVKHKKDKKQYVLKKMDIHNASKRERKAAEQEAKLLSKLRHPNIVGYKDSFQANDGFLYIAMGFCEGGDLYTRLKQQKGTSLEERQLVEWFVQIAMALQYLHERNILHRDLKTQNIFLTKSKIIKVGDLGIARVLDSASDMATTLIGTPYYMSPELFSNKPYNHKSDVWALGCCVYEMATLKHAFNAKDMNALVYKILRGKMPAMPKQYSPELTMMIKAMLSHNPDKRPSVNRILRDPYIKRNIAIFLEGTKKSSRPTSSGGRPKSSGGSSSRRTSDSVDLTDAKDSGRSSVSSVASVAIAPSLPNQLRQVDVQLEPLNVGLELDTIKEESLEGSGYSRRSSGSSQKNSSSKDHPSPSSGKSTEHVENCTPQDSRNWSKDPQSSGKSSERVVEGSISQDNRNMSESAVDEDKCHCDLDGQSDVPSQQSAENDENSSRAKSTRSVSDARPTQNNSARRKRKRHRLFGGANAVIVNVESRRIEMASAALPPKGSVLQSRSNAKSIPKHPKLTETPRPLPPGPSGTPVVSSNDPTKSQSIKCSQANESGYSSAVSTSSVAVSHEVTASGDRQEDTPRGANLSARARRRAKKDVETPRTSRSVDVDRIHRLMTSPEGRSVGSRSVDCVNLMSQQDDRQDDRHIGIDQPDASREKPNVAPVTKKPPIRQRQPSMPEDDSSSEEDEFEVGSTDGKKEKERKRKDQEMNNFICLLDTTLKLNKENDKSDEDKTAEEDAEEEEEATLTPAKLMPCNNRTYVVEKLVVDDLDTPDIGDVMTPEEEPTPVVNVSVTPVNILDPNVPMPARTLGQAVSLTTTGRLWERITMLRKDCIQGLGVRKLKEAYDILDEFEADELEPRLIALLGERAFDVYAGKIWQLKFCEEAAFGLV</sequence>
<evidence type="ECO:0000256" key="8">
    <source>
        <dbReference type="ARBA" id="ARBA00022527"/>
    </source>
</evidence>
<evidence type="ECO:0000256" key="10">
    <source>
        <dbReference type="ARBA" id="ARBA00022618"/>
    </source>
</evidence>
<evidence type="ECO:0000256" key="18">
    <source>
        <dbReference type="ARBA" id="ARBA00023273"/>
    </source>
</evidence>
<proteinExistence type="inferred from homology"/>
<reference evidence="28" key="1">
    <citation type="journal article" date="2023" name="Mol. Biol. Evol.">
        <title>Third-Generation Sequencing Reveals the Adaptive Role of the Epigenome in Three Deep-Sea Polychaetes.</title>
        <authorList>
            <person name="Perez M."/>
            <person name="Aroh O."/>
            <person name="Sun Y."/>
            <person name="Lan Y."/>
            <person name="Juniper S.K."/>
            <person name="Young C.R."/>
            <person name="Angers B."/>
            <person name="Qian P.Y."/>
        </authorList>
    </citation>
    <scope>NUCLEOTIDE SEQUENCE</scope>
    <source>
        <strain evidence="28">R07B-5</strain>
    </source>
</reference>
<comment type="catalytic activity">
    <reaction evidence="20">
        <text>L-threonyl-[protein] + ATP = O-phospho-L-threonyl-[protein] + ADP + H(+)</text>
        <dbReference type="Rhea" id="RHEA:46608"/>
        <dbReference type="Rhea" id="RHEA-COMP:11060"/>
        <dbReference type="Rhea" id="RHEA-COMP:11605"/>
        <dbReference type="ChEBI" id="CHEBI:15378"/>
        <dbReference type="ChEBI" id="CHEBI:30013"/>
        <dbReference type="ChEBI" id="CHEBI:30616"/>
        <dbReference type="ChEBI" id="CHEBI:61977"/>
        <dbReference type="ChEBI" id="CHEBI:456216"/>
        <dbReference type="EC" id="2.7.11.1"/>
    </reaction>
</comment>
<keyword evidence="29" id="KW-1185">Reference proteome</keyword>
<evidence type="ECO:0000256" key="7">
    <source>
        <dbReference type="ARBA" id="ARBA00022490"/>
    </source>
</evidence>
<evidence type="ECO:0000256" key="6">
    <source>
        <dbReference type="ARBA" id="ARBA00022481"/>
    </source>
</evidence>
<dbReference type="CDD" id="cd08223">
    <property type="entry name" value="STKc_Nek4"/>
    <property type="match status" value="1"/>
</dbReference>
<comment type="similarity">
    <text evidence="4">Belongs to the protein kinase superfamily. NEK Ser/Thr protein kinase family. NIMA subfamily.</text>
</comment>
<dbReference type="Gene3D" id="3.30.200.20">
    <property type="entry name" value="Phosphorylase Kinase, domain 1"/>
    <property type="match status" value="1"/>
</dbReference>
<evidence type="ECO:0000256" key="16">
    <source>
        <dbReference type="ARBA" id="ARBA00022840"/>
    </source>
</evidence>
<evidence type="ECO:0000256" key="23">
    <source>
        <dbReference type="ARBA" id="ARBA00080102"/>
    </source>
</evidence>
<feature type="region of interest" description="Disordered" evidence="26">
    <location>
        <begin position="277"/>
        <end position="317"/>
    </location>
</feature>
<keyword evidence="15" id="KW-0418">Kinase</keyword>
<comment type="catalytic activity">
    <reaction evidence="21">
        <text>L-seryl-[protein] + ATP = O-phospho-L-seryl-[protein] + ADP + H(+)</text>
        <dbReference type="Rhea" id="RHEA:17989"/>
        <dbReference type="Rhea" id="RHEA-COMP:9863"/>
        <dbReference type="Rhea" id="RHEA-COMP:11604"/>
        <dbReference type="ChEBI" id="CHEBI:15378"/>
        <dbReference type="ChEBI" id="CHEBI:29999"/>
        <dbReference type="ChEBI" id="CHEBI:30616"/>
        <dbReference type="ChEBI" id="CHEBI:83421"/>
        <dbReference type="ChEBI" id="CHEBI:456216"/>
        <dbReference type="EC" id="2.7.11.1"/>
    </reaction>
</comment>
<comment type="subcellular location">
    <subcellularLocation>
        <location evidence="2">Cell projection</location>
        <location evidence="2">Cilium</location>
    </subcellularLocation>
    <subcellularLocation>
        <location evidence="3">Cytoplasm</location>
    </subcellularLocation>
</comment>
<evidence type="ECO:0000256" key="17">
    <source>
        <dbReference type="ARBA" id="ARBA00022842"/>
    </source>
</evidence>
<comment type="cofactor">
    <cofactor evidence="1">
        <name>Mn(2+)</name>
        <dbReference type="ChEBI" id="CHEBI:29035"/>
    </cofactor>
</comment>
<dbReference type="SMART" id="SM00220">
    <property type="entry name" value="S_TKc"/>
    <property type="match status" value="1"/>
</dbReference>
<dbReference type="PROSITE" id="PS50011">
    <property type="entry name" value="PROTEIN_KINASE_DOM"/>
    <property type="match status" value="1"/>
</dbReference>
<dbReference type="GO" id="GO:0005737">
    <property type="term" value="C:cytoplasm"/>
    <property type="evidence" value="ECO:0007669"/>
    <property type="project" value="UniProtKB-SubCell"/>
</dbReference>
<evidence type="ECO:0000256" key="25">
    <source>
        <dbReference type="PROSITE-ProRule" id="PRU10141"/>
    </source>
</evidence>
<evidence type="ECO:0000313" key="28">
    <source>
        <dbReference type="EMBL" id="KAK2184928.1"/>
    </source>
</evidence>
<dbReference type="PANTHER" id="PTHR44899:SF7">
    <property type="entry name" value="NIMA-RELATED KINASE"/>
    <property type="match status" value="1"/>
</dbReference>
<evidence type="ECO:0000256" key="15">
    <source>
        <dbReference type="ARBA" id="ARBA00022777"/>
    </source>
</evidence>
<evidence type="ECO:0000256" key="1">
    <source>
        <dbReference type="ARBA" id="ARBA00001936"/>
    </source>
</evidence>
<feature type="domain" description="Protein kinase" evidence="27">
    <location>
        <begin position="11"/>
        <end position="266"/>
    </location>
</feature>
<dbReference type="Pfam" id="PF00069">
    <property type="entry name" value="Pkinase"/>
    <property type="match status" value="1"/>
</dbReference>
<evidence type="ECO:0000256" key="3">
    <source>
        <dbReference type="ARBA" id="ARBA00004496"/>
    </source>
</evidence>
<evidence type="ECO:0000313" key="29">
    <source>
        <dbReference type="Proteomes" id="UP001209878"/>
    </source>
</evidence>
<evidence type="ECO:0000256" key="5">
    <source>
        <dbReference type="ARBA" id="ARBA00012513"/>
    </source>
</evidence>
<feature type="compositionally biased region" description="Basic and acidic residues" evidence="26">
    <location>
        <begin position="713"/>
        <end position="723"/>
    </location>
</feature>
<keyword evidence="11" id="KW-0808">Transferase</keyword>
<organism evidence="28 29">
    <name type="scientific">Ridgeia piscesae</name>
    <name type="common">Tubeworm</name>
    <dbReference type="NCBI Taxonomy" id="27915"/>
    <lineage>
        <taxon>Eukaryota</taxon>
        <taxon>Metazoa</taxon>
        <taxon>Spiralia</taxon>
        <taxon>Lophotrochozoa</taxon>
        <taxon>Annelida</taxon>
        <taxon>Polychaeta</taxon>
        <taxon>Sedentaria</taxon>
        <taxon>Canalipalpata</taxon>
        <taxon>Sabellida</taxon>
        <taxon>Siboglinidae</taxon>
        <taxon>Ridgeia</taxon>
    </lineage>
</organism>
<dbReference type="Proteomes" id="UP001209878">
    <property type="component" value="Unassembled WGS sequence"/>
</dbReference>
<dbReference type="InterPro" id="IPR051131">
    <property type="entry name" value="NEK_Ser/Thr_kinase_NIMA"/>
</dbReference>
<evidence type="ECO:0000256" key="14">
    <source>
        <dbReference type="ARBA" id="ARBA00022776"/>
    </source>
</evidence>
<feature type="compositionally biased region" description="Low complexity" evidence="26">
    <location>
        <begin position="359"/>
        <end position="375"/>
    </location>
</feature>
<dbReference type="GO" id="GO:0005524">
    <property type="term" value="F:ATP binding"/>
    <property type="evidence" value="ECO:0007669"/>
    <property type="project" value="UniProtKB-UniRule"/>
</dbReference>
<feature type="compositionally biased region" description="Basic residues" evidence="26">
    <location>
        <begin position="481"/>
        <end position="490"/>
    </location>
</feature>
<keyword evidence="19" id="KW-0131">Cell cycle</keyword>
<dbReference type="InterPro" id="IPR011009">
    <property type="entry name" value="Kinase-like_dom_sf"/>
</dbReference>
<comment type="caution">
    <text evidence="28">The sequence shown here is derived from an EMBL/GenBank/DDBJ whole genome shotgun (WGS) entry which is preliminary data.</text>
</comment>
<evidence type="ECO:0000256" key="9">
    <source>
        <dbReference type="ARBA" id="ARBA00022553"/>
    </source>
</evidence>
<keyword evidence="14" id="KW-0498">Mitosis</keyword>
<keyword evidence="18" id="KW-0966">Cell projection</keyword>
<evidence type="ECO:0000256" key="13">
    <source>
        <dbReference type="ARBA" id="ARBA00022741"/>
    </source>
</evidence>
<evidence type="ECO:0000256" key="26">
    <source>
        <dbReference type="SAM" id="MobiDB-lite"/>
    </source>
</evidence>
<evidence type="ECO:0000256" key="12">
    <source>
        <dbReference type="ARBA" id="ARBA00022723"/>
    </source>
</evidence>
<evidence type="ECO:0000256" key="21">
    <source>
        <dbReference type="ARBA" id="ARBA00048679"/>
    </source>
</evidence>
<dbReference type="SUPFAM" id="SSF56112">
    <property type="entry name" value="Protein kinase-like (PK-like)"/>
    <property type="match status" value="1"/>
</dbReference>
<keyword evidence="7" id="KW-0963">Cytoplasm</keyword>
<feature type="compositionally biased region" description="Low complexity" evidence="26">
    <location>
        <begin position="282"/>
        <end position="299"/>
    </location>
</feature>
<keyword evidence="13 25" id="KW-0547">Nucleotide-binding</keyword>
<evidence type="ECO:0000256" key="11">
    <source>
        <dbReference type="ARBA" id="ARBA00022679"/>
    </source>
</evidence>
<name>A0AAD9NYL7_RIDPI</name>
<evidence type="ECO:0000259" key="27">
    <source>
        <dbReference type="PROSITE" id="PS50011"/>
    </source>
</evidence>
<evidence type="ECO:0000256" key="19">
    <source>
        <dbReference type="ARBA" id="ARBA00023306"/>
    </source>
</evidence>
<feature type="compositionally biased region" description="Polar residues" evidence="26">
    <location>
        <begin position="554"/>
        <end position="573"/>
    </location>
</feature>
<feature type="compositionally biased region" description="Basic and acidic residues" evidence="26">
    <location>
        <begin position="614"/>
        <end position="631"/>
    </location>
</feature>
<dbReference type="GO" id="GO:0051301">
    <property type="term" value="P:cell division"/>
    <property type="evidence" value="ECO:0007669"/>
    <property type="project" value="UniProtKB-KW"/>
</dbReference>
<gene>
    <name evidence="28" type="ORF">NP493_249g12003</name>
</gene>
<dbReference type="GO" id="GO:0005929">
    <property type="term" value="C:cilium"/>
    <property type="evidence" value="ECO:0007669"/>
    <property type="project" value="UniProtKB-SubCell"/>
</dbReference>
<dbReference type="FunFam" id="1.10.510.10:FF:000219">
    <property type="entry name" value="Putative serine/threonine-protein kinase Nek4"/>
    <property type="match status" value="1"/>
</dbReference>
<evidence type="ECO:0000256" key="2">
    <source>
        <dbReference type="ARBA" id="ARBA00004138"/>
    </source>
</evidence>
<feature type="compositionally biased region" description="Basic and acidic residues" evidence="26">
    <location>
        <begin position="656"/>
        <end position="677"/>
    </location>
</feature>
<feature type="compositionally biased region" description="Polar residues" evidence="26">
    <location>
        <begin position="421"/>
        <end position="431"/>
    </location>
</feature>
<keyword evidence="6" id="KW-0488">Methylation</keyword>
<feature type="compositionally biased region" description="Low complexity" evidence="26">
    <location>
        <begin position="574"/>
        <end position="591"/>
    </location>
</feature>
<protein>
    <recommendedName>
        <fullName evidence="22">Serine/threonine-protein kinase Nek4</fullName>
        <ecNumber evidence="5">2.7.11.1</ecNumber>
    </recommendedName>
    <alternativeName>
        <fullName evidence="24">Never in mitosis A-related kinase 4</fullName>
    </alternativeName>
    <alternativeName>
        <fullName evidence="23">Serine/threonine-protein kinase 2</fullName>
    </alternativeName>
</protein>
<dbReference type="GO" id="GO:0046872">
    <property type="term" value="F:metal ion binding"/>
    <property type="evidence" value="ECO:0007669"/>
    <property type="project" value="UniProtKB-KW"/>
</dbReference>
<dbReference type="PANTHER" id="PTHR44899">
    <property type="entry name" value="CAMK FAMILY PROTEIN KINASE"/>
    <property type="match status" value="1"/>
</dbReference>
<dbReference type="EC" id="2.7.11.1" evidence="5"/>
<evidence type="ECO:0000256" key="22">
    <source>
        <dbReference type="ARBA" id="ARBA00067731"/>
    </source>
</evidence>
<keyword evidence="8" id="KW-0723">Serine/threonine-protein kinase</keyword>
<dbReference type="FunFam" id="3.30.200.20:FF:000247">
    <property type="entry name" value="serine/threonine-protein kinase Nek4 isoform X1"/>
    <property type="match status" value="1"/>
</dbReference>
<feature type="compositionally biased region" description="Polar residues" evidence="26">
    <location>
        <begin position="463"/>
        <end position="480"/>
    </location>
</feature>
<keyword evidence="16 25" id="KW-0067">ATP-binding</keyword>
<dbReference type="PROSITE" id="PS00107">
    <property type="entry name" value="PROTEIN_KINASE_ATP"/>
    <property type="match status" value="1"/>
</dbReference>
<keyword evidence="17" id="KW-0460">Magnesium</keyword>
<dbReference type="GO" id="GO:0004674">
    <property type="term" value="F:protein serine/threonine kinase activity"/>
    <property type="evidence" value="ECO:0007669"/>
    <property type="project" value="UniProtKB-KW"/>
</dbReference>
<feature type="compositionally biased region" description="Basic and acidic residues" evidence="26">
    <location>
        <begin position="300"/>
        <end position="314"/>
    </location>
</feature>
<feature type="region of interest" description="Disordered" evidence="26">
    <location>
        <begin position="511"/>
        <end position="723"/>
    </location>
</feature>
<dbReference type="InterPro" id="IPR017441">
    <property type="entry name" value="Protein_kinase_ATP_BS"/>
</dbReference>